<accession>A0A367UEC5</accession>
<sequence length="139" mass="15463">MIHTDPVAALRAFINETHDGYLVLPGGFSRDFASPDMPSHGIANVLTKENLVDLLSMLEARAQPEESSHCKAYAMLWYGSKVNHRLGINNFTVYAATEHPDRRTTIITLTGEEYQISKDDGSLLPGWCFCDINGKHLKS</sequence>
<gene>
    <name evidence="1" type="ORF">TH5_09185</name>
</gene>
<evidence type="ECO:0000313" key="2">
    <source>
        <dbReference type="Proteomes" id="UP000252419"/>
    </source>
</evidence>
<organism evidence="1 2">
    <name type="scientific">Thalassospira xianhensis MCCC 1A02616</name>
    <dbReference type="NCBI Taxonomy" id="1177929"/>
    <lineage>
        <taxon>Bacteria</taxon>
        <taxon>Pseudomonadati</taxon>
        <taxon>Pseudomonadota</taxon>
        <taxon>Alphaproteobacteria</taxon>
        <taxon>Rhodospirillales</taxon>
        <taxon>Thalassospiraceae</taxon>
        <taxon>Thalassospira</taxon>
    </lineage>
</organism>
<comment type="caution">
    <text evidence="1">The sequence shown here is derived from an EMBL/GenBank/DDBJ whole genome shotgun (WGS) entry which is preliminary data.</text>
</comment>
<reference evidence="1 2" key="1">
    <citation type="submission" date="2014-07" db="EMBL/GenBank/DDBJ databases">
        <title>Draft genome sequence of Thalassospira xianhensis P-4 (MCCC 1A02616).</title>
        <authorList>
            <person name="Lai Q."/>
            <person name="Shao Z."/>
        </authorList>
    </citation>
    <scope>NUCLEOTIDE SEQUENCE [LARGE SCALE GENOMIC DNA]</scope>
    <source>
        <strain evidence="1 2">MCCC 1A02616</strain>
    </source>
</reference>
<evidence type="ECO:0000313" key="1">
    <source>
        <dbReference type="EMBL" id="RCK06361.1"/>
    </source>
</evidence>
<dbReference type="EMBL" id="JPWA01000008">
    <property type="protein sequence ID" value="RCK06361.1"/>
    <property type="molecule type" value="Genomic_DNA"/>
</dbReference>
<protein>
    <submittedName>
        <fullName evidence="1">Uncharacterized protein</fullName>
    </submittedName>
</protein>
<dbReference type="RefSeq" id="WP_114121571.1">
    <property type="nucleotide sequence ID" value="NZ_JPWA01000008.1"/>
</dbReference>
<name>A0A367UEC5_9PROT</name>
<keyword evidence="2" id="KW-1185">Reference proteome</keyword>
<dbReference type="AlphaFoldDB" id="A0A367UEC5"/>
<proteinExistence type="predicted"/>
<dbReference type="Proteomes" id="UP000252419">
    <property type="component" value="Unassembled WGS sequence"/>
</dbReference>